<dbReference type="Gene3D" id="3.40.109.10">
    <property type="entry name" value="NADH Oxidase"/>
    <property type="match status" value="1"/>
</dbReference>
<dbReference type="KEGG" id="bgj:AWC36_11590"/>
<keyword evidence="6" id="KW-0472">Membrane</keyword>
<name>A0AAE8JL61_9GAMM</name>
<keyword evidence="6" id="KW-0812">Transmembrane</keyword>
<dbReference type="PANTHER" id="PTHR43673:SF2">
    <property type="entry name" value="NITROREDUCTASE"/>
    <property type="match status" value="1"/>
</dbReference>
<keyword evidence="6" id="KW-1133">Transmembrane helix</keyword>
<reference evidence="8 9" key="1">
    <citation type="submission" date="2016-09" db="EMBL/GenBank/DDBJ databases">
        <authorList>
            <person name="Doonan J."/>
            <person name="Pachebat J.A."/>
            <person name="Golyshin P.N."/>
            <person name="Denman S."/>
            <person name="Mcdonald J.E."/>
        </authorList>
    </citation>
    <scope>NUCLEOTIDE SEQUENCE [LARGE SCALE GENOMIC DNA]</scope>
    <source>
        <strain evidence="8 9">FRB141</strain>
    </source>
</reference>
<feature type="domain" description="Nitroreductase" evidence="7">
    <location>
        <begin position="155"/>
        <end position="195"/>
    </location>
</feature>
<dbReference type="PANTHER" id="PTHR43673">
    <property type="entry name" value="NAD(P)H NITROREDUCTASE YDGI-RELATED"/>
    <property type="match status" value="1"/>
</dbReference>
<evidence type="ECO:0000259" key="7">
    <source>
        <dbReference type="Pfam" id="PF00881"/>
    </source>
</evidence>
<feature type="domain" description="Nitroreductase" evidence="7">
    <location>
        <begin position="207"/>
        <end position="298"/>
    </location>
</feature>
<evidence type="ECO:0000256" key="1">
    <source>
        <dbReference type="ARBA" id="ARBA00001917"/>
    </source>
</evidence>
<dbReference type="RefSeq" id="WP_095834518.1">
    <property type="nucleotide sequence ID" value="NZ_CP014137.1"/>
</dbReference>
<protein>
    <recommendedName>
        <fullName evidence="7">Nitroreductase domain-containing protein</fullName>
    </recommendedName>
</protein>
<dbReference type="AlphaFoldDB" id="A0AAE8JL61"/>
<feature type="transmembrane region" description="Helical" evidence="6">
    <location>
        <begin position="247"/>
        <end position="270"/>
    </location>
</feature>
<dbReference type="InterPro" id="IPR029479">
    <property type="entry name" value="Nitroreductase"/>
</dbReference>
<keyword evidence="4" id="KW-0288">FMN</keyword>
<proteinExistence type="inferred from homology"/>
<keyword evidence="5" id="KW-0560">Oxidoreductase</keyword>
<dbReference type="Proteomes" id="UP000285972">
    <property type="component" value="Unassembled WGS sequence"/>
</dbReference>
<accession>A0AAE8JL61</accession>
<sequence>MRSYLSVFRSKLKIAVDFYQDYKDYVNYSFYSNKNRVNDVEYLEGIITRLYHGVEKGLSVSNFKKEFGLKNIDWLQNILLDAKHRGFHSVHVDSAITTLKKYYSAHDDSGSDAFNKSKEFFFRSINIDSNIDGGVKYLNTRDDLSSLGYKDFFSSRQSVREFKNEPIDEETIINAIDIAKYCPSACNRQAIKVFYSLDSKKNAEILSHQNGSRAFRDNVPGLLIICSDIRYQEGAEERHLGFVEGGIWILSLINALHCMNLGACVLNWCVRARKNKDFIHLFKIPPYYEICAMIAVGKPIPAQKTPCSVRRKSEDFLEKII</sequence>
<dbReference type="GeneID" id="70907443"/>
<dbReference type="EMBL" id="MJLX01000154">
    <property type="protein sequence ID" value="RLM14863.1"/>
    <property type="molecule type" value="Genomic_DNA"/>
</dbReference>
<dbReference type="Pfam" id="PF00881">
    <property type="entry name" value="Nitroreductase"/>
    <property type="match status" value="2"/>
</dbReference>
<evidence type="ECO:0000256" key="2">
    <source>
        <dbReference type="ARBA" id="ARBA00007118"/>
    </source>
</evidence>
<keyword evidence="3" id="KW-0285">Flavoprotein</keyword>
<dbReference type="InterPro" id="IPR000415">
    <property type="entry name" value="Nitroreductase-like"/>
</dbReference>
<evidence type="ECO:0000313" key="9">
    <source>
        <dbReference type="Proteomes" id="UP000285972"/>
    </source>
</evidence>
<comment type="caution">
    <text evidence="8">The sequence shown here is derived from an EMBL/GenBank/DDBJ whole genome shotgun (WGS) entry which is preliminary data.</text>
</comment>
<evidence type="ECO:0000256" key="5">
    <source>
        <dbReference type="ARBA" id="ARBA00023002"/>
    </source>
</evidence>
<dbReference type="CDD" id="cd02062">
    <property type="entry name" value="Nitro_FMN_reductase"/>
    <property type="match status" value="1"/>
</dbReference>
<evidence type="ECO:0000256" key="3">
    <source>
        <dbReference type="ARBA" id="ARBA00022630"/>
    </source>
</evidence>
<organism evidence="8 9">
    <name type="scientific">Brenneria goodwinii</name>
    <dbReference type="NCBI Taxonomy" id="1109412"/>
    <lineage>
        <taxon>Bacteria</taxon>
        <taxon>Pseudomonadati</taxon>
        <taxon>Pseudomonadota</taxon>
        <taxon>Gammaproteobacteria</taxon>
        <taxon>Enterobacterales</taxon>
        <taxon>Pectobacteriaceae</taxon>
        <taxon>Brenneria</taxon>
    </lineage>
</organism>
<comment type="cofactor">
    <cofactor evidence="1">
        <name>FMN</name>
        <dbReference type="ChEBI" id="CHEBI:58210"/>
    </cofactor>
</comment>
<evidence type="ECO:0000256" key="4">
    <source>
        <dbReference type="ARBA" id="ARBA00022643"/>
    </source>
</evidence>
<dbReference type="SUPFAM" id="SSF55469">
    <property type="entry name" value="FMN-dependent nitroreductase-like"/>
    <property type="match status" value="1"/>
</dbReference>
<dbReference type="GO" id="GO:0016491">
    <property type="term" value="F:oxidoreductase activity"/>
    <property type="evidence" value="ECO:0007669"/>
    <property type="project" value="UniProtKB-KW"/>
</dbReference>
<evidence type="ECO:0000313" key="8">
    <source>
        <dbReference type="EMBL" id="RLM14863.1"/>
    </source>
</evidence>
<evidence type="ECO:0000256" key="6">
    <source>
        <dbReference type="SAM" id="Phobius"/>
    </source>
</evidence>
<comment type="similarity">
    <text evidence="2">Belongs to the nitroreductase family.</text>
</comment>
<gene>
    <name evidence="8" type="ORF">BIY26_23250</name>
</gene>